<dbReference type="KEGG" id="soy:115874724"/>
<accession>A0A6J2X3X5</accession>
<feature type="transmembrane region" description="Helical" evidence="6">
    <location>
        <begin position="85"/>
        <end position="104"/>
    </location>
</feature>
<evidence type="ECO:0000256" key="2">
    <source>
        <dbReference type="ARBA" id="ARBA00006824"/>
    </source>
</evidence>
<evidence type="ECO:0000313" key="7">
    <source>
        <dbReference type="Proteomes" id="UP000504635"/>
    </source>
</evidence>
<evidence type="ECO:0000313" key="9">
    <source>
        <dbReference type="RefSeq" id="XP_030745837.1"/>
    </source>
</evidence>
<dbReference type="GeneID" id="115874724"/>
<evidence type="ECO:0000313" key="8">
    <source>
        <dbReference type="RefSeq" id="XP_030745836.1"/>
    </source>
</evidence>
<dbReference type="InterPro" id="IPR007248">
    <property type="entry name" value="Mpv17_PMP22"/>
</dbReference>
<keyword evidence="5 6" id="KW-0472">Membrane</keyword>
<protein>
    <submittedName>
        <fullName evidence="8 9">Mpv17-like protein isoform X1</fullName>
    </submittedName>
</protein>
<evidence type="ECO:0000256" key="5">
    <source>
        <dbReference type="ARBA" id="ARBA00023136"/>
    </source>
</evidence>
<dbReference type="PANTHER" id="PTHR11266">
    <property type="entry name" value="PEROXISOMAL MEMBRANE PROTEIN 2, PXMP2 MPV17"/>
    <property type="match status" value="1"/>
</dbReference>
<evidence type="ECO:0000256" key="6">
    <source>
        <dbReference type="RuleBase" id="RU363053"/>
    </source>
</evidence>
<gene>
    <name evidence="8 9" type="primary">LOC115874724</name>
</gene>
<comment type="similarity">
    <text evidence="2 6">Belongs to the peroxisomal membrane protein PXMP2/4 family.</text>
</comment>
<dbReference type="GO" id="GO:0005739">
    <property type="term" value="C:mitochondrion"/>
    <property type="evidence" value="ECO:0007669"/>
    <property type="project" value="TreeGrafter"/>
</dbReference>
<dbReference type="Pfam" id="PF04117">
    <property type="entry name" value="Mpv17_PMP22"/>
    <property type="match status" value="1"/>
</dbReference>
<dbReference type="Proteomes" id="UP000504635">
    <property type="component" value="Unplaced"/>
</dbReference>
<proteinExistence type="inferred from homology"/>
<evidence type="ECO:0000256" key="3">
    <source>
        <dbReference type="ARBA" id="ARBA00022692"/>
    </source>
</evidence>
<dbReference type="PANTHER" id="PTHR11266:SF85">
    <property type="entry name" value="MPV17-LIKE PROTEIN"/>
    <property type="match status" value="1"/>
</dbReference>
<keyword evidence="4 6" id="KW-1133">Transmembrane helix</keyword>
<dbReference type="RefSeq" id="XP_030745837.1">
    <property type="nucleotide sequence ID" value="XM_030889977.1"/>
</dbReference>
<reference evidence="8 9" key="1">
    <citation type="submission" date="2025-04" db="UniProtKB">
        <authorList>
            <consortium name="RefSeq"/>
        </authorList>
    </citation>
    <scope>IDENTIFICATION</scope>
    <source>
        <tissue evidence="8 9">Gonads</tissue>
    </source>
</reference>
<evidence type="ECO:0000256" key="1">
    <source>
        <dbReference type="ARBA" id="ARBA00004141"/>
    </source>
</evidence>
<keyword evidence="7" id="KW-1185">Reference proteome</keyword>
<dbReference type="RefSeq" id="XP_030745836.1">
    <property type="nucleotide sequence ID" value="XM_030889976.1"/>
</dbReference>
<evidence type="ECO:0000256" key="4">
    <source>
        <dbReference type="ARBA" id="ARBA00022989"/>
    </source>
</evidence>
<feature type="transmembrane region" description="Helical" evidence="6">
    <location>
        <begin position="187"/>
        <end position="204"/>
    </location>
</feature>
<keyword evidence="3 6" id="KW-0812">Transmembrane</keyword>
<name>A0A6J2X3X5_SITOR</name>
<dbReference type="OrthoDB" id="430207at2759"/>
<dbReference type="AlphaFoldDB" id="A0A6J2X3X5"/>
<organism evidence="7 9">
    <name type="scientific">Sitophilus oryzae</name>
    <name type="common">Rice weevil</name>
    <name type="synonym">Curculio oryzae</name>
    <dbReference type="NCBI Taxonomy" id="7048"/>
    <lineage>
        <taxon>Eukaryota</taxon>
        <taxon>Metazoa</taxon>
        <taxon>Ecdysozoa</taxon>
        <taxon>Arthropoda</taxon>
        <taxon>Hexapoda</taxon>
        <taxon>Insecta</taxon>
        <taxon>Pterygota</taxon>
        <taxon>Neoptera</taxon>
        <taxon>Endopterygota</taxon>
        <taxon>Coleoptera</taxon>
        <taxon>Polyphaga</taxon>
        <taxon>Cucujiformia</taxon>
        <taxon>Curculionidae</taxon>
        <taxon>Dryophthorinae</taxon>
        <taxon>Sitophilus</taxon>
    </lineage>
</organism>
<sequence length="224" mass="25491">MKQDGHLLNLKKLGLEAVYYKDIQNSINNKMSKLVVLFRTFLEKRPVLGNCIVYGTLCVAAETSQQTINKKFLEKPSKPLDTATIGRYAIYGTSIGGPLVSLWYKFLDKKLPGTAVKTIVKKMLVDQFIFTPQLLVVFYISMSILERKDDLLAECKEKFGHTFLANCLFWLPAQAVNFSVIPSVYRVTYIGACSFAWINVLCWFKRQNLDNNTDNGIIDNEKVQ</sequence>
<feature type="transmembrane region" description="Helical" evidence="6">
    <location>
        <begin position="124"/>
        <end position="142"/>
    </location>
</feature>
<dbReference type="GO" id="GO:0016020">
    <property type="term" value="C:membrane"/>
    <property type="evidence" value="ECO:0007669"/>
    <property type="project" value="UniProtKB-SubCell"/>
</dbReference>
<comment type="subcellular location">
    <subcellularLocation>
        <location evidence="1">Membrane</location>
        <topology evidence="1">Multi-pass membrane protein</topology>
    </subcellularLocation>
</comment>